<evidence type="ECO:0000256" key="1">
    <source>
        <dbReference type="SAM" id="MobiDB-lite"/>
    </source>
</evidence>
<organism evidence="4 5">
    <name type="scientific">Haloactinopolyspora alba</name>
    <dbReference type="NCBI Taxonomy" id="648780"/>
    <lineage>
        <taxon>Bacteria</taxon>
        <taxon>Bacillati</taxon>
        <taxon>Actinomycetota</taxon>
        <taxon>Actinomycetes</taxon>
        <taxon>Jiangellales</taxon>
        <taxon>Jiangellaceae</taxon>
        <taxon>Haloactinopolyspora</taxon>
    </lineage>
</organism>
<dbReference type="AlphaFoldDB" id="A0A2P8DJZ0"/>
<evidence type="ECO:0000313" key="4">
    <source>
        <dbReference type="EMBL" id="PSK97540.1"/>
    </source>
</evidence>
<dbReference type="Gene3D" id="1.10.8.620">
    <property type="entry name" value="ORF12 helical bundle domain-like"/>
    <property type="match status" value="1"/>
</dbReference>
<dbReference type="PANTHER" id="PTHR35333">
    <property type="entry name" value="BETA-LACTAMASE"/>
    <property type="match status" value="1"/>
</dbReference>
<gene>
    <name evidence="4" type="ORF">CLV30_12232</name>
</gene>
<dbReference type="EMBL" id="PYGE01000022">
    <property type="protein sequence ID" value="PSK97540.1"/>
    <property type="molecule type" value="Genomic_DNA"/>
</dbReference>
<accession>A0A2P8DJZ0</accession>
<dbReference type="Proteomes" id="UP000243528">
    <property type="component" value="Unassembled WGS sequence"/>
</dbReference>
<dbReference type="SUPFAM" id="SSF56601">
    <property type="entry name" value="beta-lactamase/transpeptidase-like"/>
    <property type="match status" value="1"/>
</dbReference>
<dbReference type="Pfam" id="PF18042">
    <property type="entry name" value="ORF_12_N"/>
    <property type="match status" value="1"/>
</dbReference>
<evidence type="ECO:0000259" key="2">
    <source>
        <dbReference type="Pfam" id="PF13354"/>
    </source>
</evidence>
<feature type="domain" description="ORF 12 gene product N-terminal" evidence="3">
    <location>
        <begin position="104"/>
        <end position="197"/>
    </location>
</feature>
<keyword evidence="5" id="KW-1185">Reference proteome</keyword>
<feature type="region of interest" description="Disordered" evidence="1">
    <location>
        <begin position="76"/>
        <end position="105"/>
    </location>
</feature>
<dbReference type="InterPro" id="IPR012338">
    <property type="entry name" value="Beta-lactam/transpept-like"/>
</dbReference>
<evidence type="ECO:0000313" key="5">
    <source>
        <dbReference type="Proteomes" id="UP000243528"/>
    </source>
</evidence>
<reference evidence="4 5" key="1">
    <citation type="submission" date="2018-03" db="EMBL/GenBank/DDBJ databases">
        <title>Genomic Encyclopedia of Archaeal and Bacterial Type Strains, Phase II (KMG-II): from individual species to whole genera.</title>
        <authorList>
            <person name="Goeker M."/>
        </authorList>
    </citation>
    <scope>NUCLEOTIDE SEQUENCE [LARGE SCALE GENOMIC DNA]</scope>
    <source>
        <strain evidence="4 5">DSM 45211</strain>
    </source>
</reference>
<sequence>MFHSRGLHRPEFAAGEDRGGWPVITRRRRSVELTQMFVSGTRGWWVGLARRRFVPTVAVMMAAATFASCTGATGTDPGATGSAGASTSPPAATATGSVQPPVSLPHSAVGRQARWVLDQLALETGPTAAEARRRFGTRFLDEVPPAEVNTVFDELRPAGPWSPVDVDAVGGDAVVRLHDGSGEPWRMVISLGGDGTIATLLIRPDSGDDETANSWAEVHEQLTALDADVNLLAARVTDDGRCEPVTEIEPREPQPMASIFKLYVLDAVAAAVENGGIGWSDQLAVTDEVRSLPSGRLQDRPDGAQVSVSKAAAGMIAISDNTAADMLADLVGRDAVEAAMADLGHADPALNQPFLTTRELFAVGWGPGERRSRWSEADEAERRRLLASLTSGALDVAAGDVDDPAWPSGVSWLGSAHDICAALVGLHERDRSDPDTRMLRTILGHNRGVTIDENRWPYVAYKGGSAPGVVTGSWYGERSDGERYVYVMQAASTDAAALQDHSAFFSLAEDAFTLLARE</sequence>
<protein>
    <submittedName>
        <fullName evidence="4">Beta-lactamase family protein</fullName>
    </submittedName>
</protein>
<dbReference type="GO" id="GO:0030655">
    <property type="term" value="P:beta-lactam antibiotic catabolic process"/>
    <property type="evidence" value="ECO:0007669"/>
    <property type="project" value="InterPro"/>
</dbReference>
<dbReference type="Gene3D" id="3.10.450.280">
    <property type="match status" value="1"/>
</dbReference>
<dbReference type="Pfam" id="PF13354">
    <property type="entry name" value="Beta-lactamase2"/>
    <property type="match status" value="1"/>
</dbReference>
<dbReference type="GO" id="GO:0046677">
    <property type="term" value="P:response to antibiotic"/>
    <property type="evidence" value="ECO:0007669"/>
    <property type="project" value="InterPro"/>
</dbReference>
<feature type="compositionally biased region" description="Low complexity" evidence="1">
    <location>
        <begin position="76"/>
        <end position="97"/>
    </location>
</feature>
<dbReference type="InterPro" id="IPR000871">
    <property type="entry name" value="Beta-lactam_class-A"/>
</dbReference>
<dbReference type="PANTHER" id="PTHR35333:SF5">
    <property type="entry name" value="CONSERVED LIPOPROTEIN LPQF-RELATED"/>
    <property type="match status" value="1"/>
</dbReference>
<dbReference type="GO" id="GO:0008800">
    <property type="term" value="F:beta-lactamase activity"/>
    <property type="evidence" value="ECO:0007669"/>
    <property type="project" value="InterPro"/>
</dbReference>
<dbReference type="InterPro" id="IPR040846">
    <property type="entry name" value="ORF_12_N"/>
</dbReference>
<comment type="caution">
    <text evidence="4">The sequence shown here is derived from an EMBL/GenBank/DDBJ whole genome shotgun (WGS) entry which is preliminary data.</text>
</comment>
<name>A0A2P8DJZ0_9ACTN</name>
<evidence type="ECO:0000259" key="3">
    <source>
        <dbReference type="Pfam" id="PF18042"/>
    </source>
</evidence>
<dbReference type="Gene3D" id="3.40.710.10">
    <property type="entry name" value="DD-peptidase/beta-lactamase superfamily"/>
    <property type="match status" value="1"/>
</dbReference>
<feature type="domain" description="Beta-lactamase class A catalytic" evidence="2">
    <location>
        <begin position="246"/>
        <end position="408"/>
    </location>
</feature>
<dbReference type="InterPro" id="IPR045155">
    <property type="entry name" value="Beta-lactam_cat"/>
</dbReference>
<proteinExistence type="predicted"/>